<dbReference type="GO" id="GO:0006900">
    <property type="term" value="P:vesicle budding from membrane"/>
    <property type="evidence" value="ECO:0007669"/>
    <property type="project" value="TreeGrafter"/>
</dbReference>
<dbReference type="GO" id="GO:0032511">
    <property type="term" value="P:late endosome to vacuole transport via multivesicular body sorting pathway"/>
    <property type="evidence" value="ECO:0007669"/>
    <property type="project" value="TreeGrafter"/>
</dbReference>
<dbReference type="GO" id="GO:0005771">
    <property type="term" value="C:multivesicular body"/>
    <property type="evidence" value="ECO:0007669"/>
    <property type="project" value="TreeGrafter"/>
</dbReference>
<sequence>MNRIFGSSASKKPKPSLQDAIASTDARVASIEVKVKKLDGELARYKEQMSKMRNGPGKNAIQQRALRTLKQKRLYESQLAQLAQQTFNMENAALTTENMRNTMATVDALQASNKEIKKQYGKINIDKIDDMHDEMEEMLERANEIQESLGRSYAVPDELDEEDLEAELDALQFEAEEEGTSYLADINKVPDFIDEPPLELSETPTHEAMKATG</sequence>
<dbReference type="Pfam" id="PF03357">
    <property type="entry name" value="Snf7"/>
    <property type="match status" value="1"/>
</dbReference>
<evidence type="ECO:0000313" key="6">
    <source>
        <dbReference type="Proteomes" id="UP001163798"/>
    </source>
</evidence>
<dbReference type="InterPro" id="IPR005024">
    <property type="entry name" value="Snf7_fam"/>
</dbReference>
<name>A0AA38NMD6_9AGAR</name>
<evidence type="ECO:0000256" key="4">
    <source>
        <dbReference type="SAM" id="MobiDB-lite"/>
    </source>
</evidence>
<dbReference type="AlphaFoldDB" id="A0AA38NMD6"/>
<comment type="similarity">
    <text evidence="1">Belongs to the SNF7 family.</text>
</comment>
<protein>
    <submittedName>
        <fullName evidence="5">Snf7 family</fullName>
    </submittedName>
</protein>
<dbReference type="PANTHER" id="PTHR22761:SF12">
    <property type="entry name" value="CHARGED MULTIVESICULAR BODY PROTEIN 5"/>
    <property type="match status" value="1"/>
</dbReference>
<feature type="coiled-coil region" evidence="3">
    <location>
        <begin position="28"/>
        <end position="55"/>
    </location>
</feature>
<evidence type="ECO:0000256" key="2">
    <source>
        <dbReference type="ARBA" id="ARBA00023054"/>
    </source>
</evidence>
<feature type="coiled-coil region" evidence="3">
    <location>
        <begin position="99"/>
        <end position="148"/>
    </location>
</feature>
<dbReference type="Gene3D" id="6.10.250.1710">
    <property type="match status" value="1"/>
</dbReference>
<dbReference type="Proteomes" id="UP001163798">
    <property type="component" value="Unassembled WGS sequence"/>
</dbReference>
<reference evidence="5" key="1">
    <citation type="submission" date="2022-08" db="EMBL/GenBank/DDBJ databases">
        <authorList>
            <consortium name="DOE Joint Genome Institute"/>
            <person name="Min B."/>
            <person name="Riley R."/>
            <person name="Sierra-Patev S."/>
            <person name="Naranjo-Ortiz M."/>
            <person name="Looney B."/>
            <person name="Konkel Z."/>
            <person name="Slot J.C."/>
            <person name="Sakamoto Y."/>
            <person name="Steenwyk J.L."/>
            <person name="Rokas A."/>
            <person name="Carro J."/>
            <person name="Camarero S."/>
            <person name="Ferreira P."/>
            <person name="Molpeceres G."/>
            <person name="Ruiz-Duenas F.J."/>
            <person name="Serrano A."/>
            <person name="Henrissat B."/>
            <person name="Drula E."/>
            <person name="Hughes K.W."/>
            <person name="Mata J.L."/>
            <person name="Ishikawa N.K."/>
            <person name="Vargas-Isla R."/>
            <person name="Ushijima S."/>
            <person name="Smith C.A."/>
            <person name="Ahrendt S."/>
            <person name="Andreopoulos W."/>
            <person name="He G."/>
            <person name="Labutti K."/>
            <person name="Lipzen A."/>
            <person name="Ng V."/>
            <person name="Sandor L."/>
            <person name="Barry K."/>
            <person name="Martinez A.T."/>
            <person name="Xiao Y."/>
            <person name="Gibbons J.G."/>
            <person name="Terashima K."/>
            <person name="Hibbett D.S."/>
            <person name="Grigoriev I.V."/>
        </authorList>
    </citation>
    <scope>NUCLEOTIDE SEQUENCE</scope>
    <source>
        <strain evidence="5">TFB10291</strain>
    </source>
</reference>
<gene>
    <name evidence="5" type="ORF">GGU10DRAFT_290021</name>
</gene>
<keyword evidence="2 3" id="KW-0175">Coiled coil</keyword>
<feature type="compositionally biased region" description="Basic and acidic residues" evidence="4">
    <location>
        <begin position="204"/>
        <end position="213"/>
    </location>
</feature>
<proteinExistence type="inferred from homology"/>
<comment type="caution">
    <text evidence="5">The sequence shown here is derived from an EMBL/GenBank/DDBJ whole genome shotgun (WGS) entry which is preliminary data.</text>
</comment>
<evidence type="ECO:0000256" key="1">
    <source>
        <dbReference type="ARBA" id="ARBA00006190"/>
    </source>
</evidence>
<organism evidence="5 6">
    <name type="scientific">Lentinula aff. detonsa</name>
    <dbReference type="NCBI Taxonomy" id="2804958"/>
    <lineage>
        <taxon>Eukaryota</taxon>
        <taxon>Fungi</taxon>
        <taxon>Dikarya</taxon>
        <taxon>Basidiomycota</taxon>
        <taxon>Agaricomycotina</taxon>
        <taxon>Agaricomycetes</taxon>
        <taxon>Agaricomycetidae</taxon>
        <taxon>Agaricales</taxon>
        <taxon>Marasmiineae</taxon>
        <taxon>Omphalotaceae</taxon>
        <taxon>Lentinula</taxon>
    </lineage>
</organism>
<accession>A0AA38NMD6</accession>
<dbReference type="EMBL" id="MU793311">
    <property type="protein sequence ID" value="KAJ3786573.1"/>
    <property type="molecule type" value="Genomic_DNA"/>
</dbReference>
<evidence type="ECO:0000313" key="5">
    <source>
        <dbReference type="EMBL" id="KAJ3786573.1"/>
    </source>
</evidence>
<dbReference type="PANTHER" id="PTHR22761">
    <property type="entry name" value="CHARGED MULTIVESICULAR BODY PROTEIN"/>
    <property type="match status" value="1"/>
</dbReference>
<feature type="region of interest" description="Disordered" evidence="4">
    <location>
        <begin position="193"/>
        <end position="213"/>
    </location>
</feature>
<evidence type="ECO:0000256" key="3">
    <source>
        <dbReference type="SAM" id="Coils"/>
    </source>
</evidence>
<keyword evidence="6" id="KW-1185">Reference proteome</keyword>